<dbReference type="GO" id="GO:0005524">
    <property type="term" value="F:ATP binding"/>
    <property type="evidence" value="ECO:0007669"/>
    <property type="project" value="UniProtKB-UniRule"/>
</dbReference>
<sequence>MNKEKVHQKQNKQQSSPKTKGKSNEEKNEKYIAKKVGQYLLIKEIGKGTSAVVFKGVTERTFKKVAVKQIQIKKLNKKQLDRVQQEFEILQKIKHKNIVQVLDMKKSENHTYLVFEYCQHGNLDNYIENYFENKKMSEKKVQQVVQQLVEGLKVMQTHKIVHRDLKLANILVGEDFTIKIADFGFAKFSQDDALFSTTLGTPITMCPEILDGKQYNEKCDIWSLGVIIYQMVSGKPPFMPNHGTGIKGLRFKIEEGVIDFTGINISEILKELIQSMLVKDPQQRMGFKQFFQNDWVNGSYKIVDEEDLNLEASLKGQFLANGQKDISNIALILYKKLTDLINNIKNQNLSCNQNKPIEAYLFELLVQYTEEKVNELYKQFEEKFCPLMKNQEQQIDKTDKKNLVENQENQNLFLEDNQQCILRYYFAKK</sequence>
<evidence type="ECO:0000256" key="10">
    <source>
        <dbReference type="SAM" id="Coils"/>
    </source>
</evidence>
<dbReference type="GO" id="GO:0000407">
    <property type="term" value="C:phagophore assembly site"/>
    <property type="evidence" value="ECO:0007669"/>
    <property type="project" value="TreeGrafter"/>
</dbReference>
<comment type="caution">
    <text evidence="13">The sequence shown here is derived from an EMBL/GenBank/DDBJ whole genome shotgun (WGS) entry which is preliminary data.</text>
</comment>
<dbReference type="PROSITE" id="PS00108">
    <property type="entry name" value="PROTEIN_KINASE_ST"/>
    <property type="match status" value="1"/>
</dbReference>
<protein>
    <submittedName>
        <fullName evidence="13">Protein kinase-like domain</fullName>
    </submittedName>
</protein>
<organism evidence="13 14">
    <name type="scientific">Pseudocohnilembus persalinus</name>
    <name type="common">Ciliate</name>
    <dbReference type="NCBI Taxonomy" id="266149"/>
    <lineage>
        <taxon>Eukaryota</taxon>
        <taxon>Sar</taxon>
        <taxon>Alveolata</taxon>
        <taxon>Ciliophora</taxon>
        <taxon>Intramacronucleata</taxon>
        <taxon>Oligohymenophorea</taxon>
        <taxon>Scuticociliatia</taxon>
        <taxon>Philasterida</taxon>
        <taxon>Pseudocohnilembidae</taxon>
        <taxon>Pseudocohnilembus</taxon>
    </lineage>
</organism>
<dbReference type="Gene3D" id="1.10.510.10">
    <property type="entry name" value="Transferase(Phosphotransferase) domain 1"/>
    <property type="match status" value="1"/>
</dbReference>
<dbReference type="EMBL" id="LDAU01000102">
    <property type="protein sequence ID" value="KRX05959.1"/>
    <property type="molecule type" value="Genomic_DNA"/>
</dbReference>
<evidence type="ECO:0000313" key="14">
    <source>
        <dbReference type="Proteomes" id="UP000054937"/>
    </source>
</evidence>
<name>A0A0V0QUP6_PSEPJ</name>
<dbReference type="InterPro" id="IPR017441">
    <property type="entry name" value="Protein_kinase_ATP_BS"/>
</dbReference>
<evidence type="ECO:0000256" key="11">
    <source>
        <dbReference type="SAM" id="MobiDB-lite"/>
    </source>
</evidence>
<evidence type="ECO:0000256" key="2">
    <source>
        <dbReference type="ARBA" id="ARBA00022679"/>
    </source>
</evidence>
<dbReference type="GO" id="GO:0005776">
    <property type="term" value="C:autophagosome"/>
    <property type="evidence" value="ECO:0007669"/>
    <property type="project" value="TreeGrafter"/>
</dbReference>
<evidence type="ECO:0000256" key="3">
    <source>
        <dbReference type="ARBA" id="ARBA00022741"/>
    </source>
</evidence>
<evidence type="ECO:0000313" key="13">
    <source>
        <dbReference type="EMBL" id="KRX05959.1"/>
    </source>
</evidence>
<evidence type="ECO:0000256" key="7">
    <source>
        <dbReference type="PIRSR" id="PIRSR000615-3"/>
    </source>
</evidence>
<dbReference type="GO" id="GO:0000045">
    <property type="term" value="P:autophagosome assembly"/>
    <property type="evidence" value="ECO:0007669"/>
    <property type="project" value="TreeGrafter"/>
</dbReference>
<dbReference type="GO" id="GO:0004674">
    <property type="term" value="F:protein serine/threonine kinase activity"/>
    <property type="evidence" value="ECO:0007669"/>
    <property type="project" value="UniProtKB-KW"/>
</dbReference>
<dbReference type="PROSITE" id="PS50011">
    <property type="entry name" value="PROTEIN_KINASE_DOM"/>
    <property type="match status" value="1"/>
</dbReference>
<feature type="binding site" evidence="7">
    <location>
        <position position="182"/>
    </location>
    <ligand>
        <name>Mg(2+)</name>
        <dbReference type="ChEBI" id="CHEBI:18420"/>
    </ligand>
</feature>
<dbReference type="GO" id="GO:0016020">
    <property type="term" value="C:membrane"/>
    <property type="evidence" value="ECO:0007669"/>
    <property type="project" value="TreeGrafter"/>
</dbReference>
<keyword evidence="4 13" id="KW-0418">Kinase</keyword>
<dbReference type="PANTHER" id="PTHR24348">
    <property type="entry name" value="SERINE/THREONINE-PROTEIN KINASE UNC-51-RELATED"/>
    <property type="match status" value="1"/>
</dbReference>
<dbReference type="PANTHER" id="PTHR24348:SF22">
    <property type="entry name" value="NON-SPECIFIC SERINE_THREONINE PROTEIN KINASE"/>
    <property type="match status" value="1"/>
</dbReference>
<feature type="binding site" evidence="8">
    <location>
        <position position="68"/>
    </location>
    <ligand>
        <name>ATP</name>
        <dbReference type="ChEBI" id="CHEBI:30616"/>
    </ligand>
</feature>
<dbReference type="InterPro" id="IPR045269">
    <property type="entry name" value="Atg1-like"/>
</dbReference>
<dbReference type="PROSITE" id="PS00107">
    <property type="entry name" value="PROTEIN_KINASE_ATP"/>
    <property type="match status" value="1"/>
</dbReference>
<keyword evidence="9" id="KW-0723">Serine/threonine-protein kinase</keyword>
<feature type="domain" description="Protein kinase" evidence="12">
    <location>
        <begin position="39"/>
        <end position="296"/>
    </location>
</feature>
<evidence type="ECO:0000256" key="5">
    <source>
        <dbReference type="ARBA" id="ARBA00022840"/>
    </source>
</evidence>
<dbReference type="Pfam" id="PF00069">
    <property type="entry name" value="Pkinase"/>
    <property type="match status" value="1"/>
</dbReference>
<keyword evidence="7" id="KW-0479">Metal-binding</keyword>
<dbReference type="InterPro" id="IPR000719">
    <property type="entry name" value="Prot_kinase_dom"/>
</dbReference>
<proteinExistence type="inferred from homology"/>
<dbReference type="GO" id="GO:0010506">
    <property type="term" value="P:regulation of autophagy"/>
    <property type="evidence" value="ECO:0007669"/>
    <property type="project" value="InterPro"/>
</dbReference>
<evidence type="ECO:0000259" key="12">
    <source>
        <dbReference type="PROSITE" id="PS50011"/>
    </source>
</evidence>
<dbReference type="SUPFAM" id="SSF56112">
    <property type="entry name" value="Protein kinase-like (PK-like)"/>
    <property type="match status" value="1"/>
</dbReference>
<feature type="binding site" evidence="7">
    <location>
        <position position="169"/>
    </location>
    <ligand>
        <name>Mg(2+)</name>
        <dbReference type="ChEBI" id="CHEBI:18420"/>
    </ligand>
</feature>
<accession>A0A0V0QUP6</accession>
<evidence type="ECO:0000256" key="4">
    <source>
        <dbReference type="ARBA" id="ARBA00022777"/>
    </source>
</evidence>
<dbReference type="GO" id="GO:0046872">
    <property type="term" value="F:metal ion binding"/>
    <property type="evidence" value="ECO:0007669"/>
    <property type="project" value="UniProtKB-KW"/>
</dbReference>
<dbReference type="InParanoid" id="A0A0V0QUP6"/>
<dbReference type="SMART" id="SM00220">
    <property type="entry name" value="S_TKc"/>
    <property type="match status" value="1"/>
</dbReference>
<keyword evidence="5 8" id="KW-0067">ATP-binding</keyword>
<comment type="subunit">
    <text evidence="1">Monomer.</text>
</comment>
<feature type="active site" description="Proton acceptor" evidence="6">
    <location>
        <position position="164"/>
    </location>
</feature>
<dbReference type="OrthoDB" id="346907at2759"/>
<evidence type="ECO:0000256" key="9">
    <source>
        <dbReference type="RuleBase" id="RU000304"/>
    </source>
</evidence>
<gene>
    <name evidence="13" type="ORF">PPERSA_01037</name>
</gene>
<comment type="similarity">
    <text evidence="9">Belongs to the protein kinase superfamily.</text>
</comment>
<dbReference type="InterPro" id="IPR011009">
    <property type="entry name" value="Kinase-like_dom_sf"/>
</dbReference>
<feature type="region of interest" description="Disordered" evidence="11">
    <location>
        <begin position="1"/>
        <end position="28"/>
    </location>
</feature>
<dbReference type="GO" id="GO:0005829">
    <property type="term" value="C:cytosol"/>
    <property type="evidence" value="ECO:0007669"/>
    <property type="project" value="TreeGrafter"/>
</dbReference>
<keyword evidence="14" id="KW-1185">Reference proteome</keyword>
<feature type="coiled-coil region" evidence="10">
    <location>
        <begin position="388"/>
        <end position="417"/>
    </location>
</feature>
<keyword evidence="3 8" id="KW-0547">Nucleotide-binding</keyword>
<evidence type="ECO:0000256" key="1">
    <source>
        <dbReference type="ARBA" id="ARBA00011245"/>
    </source>
</evidence>
<reference evidence="13 14" key="1">
    <citation type="journal article" date="2015" name="Sci. Rep.">
        <title>Genome of the facultative scuticociliatosis pathogen Pseudocohnilembus persalinus provides insight into its virulence through horizontal gene transfer.</title>
        <authorList>
            <person name="Xiong J."/>
            <person name="Wang G."/>
            <person name="Cheng J."/>
            <person name="Tian M."/>
            <person name="Pan X."/>
            <person name="Warren A."/>
            <person name="Jiang C."/>
            <person name="Yuan D."/>
            <person name="Miao W."/>
        </authorList>
    </citation>
    <scope>NUCLEOTIDE SEQUENCE [LARGE SCALE GENOMIC DNA]</scope>
    <source>
        <strain evidence="13">36N120E</strain>
    </source>
</reference>
<dbReference type="FunFam" id="1.10.510.10:FF:000571">
    <property type="entry name" value="Maternal embryonic leucine zipper kinase"/>
    <property type="match status" value="1"/>
</dbReference>
<dbReference type="OMA" id="DCDEARI"/>
<evidence type="ECO:0000256" key="8">
    <source>
        <dbReference type="PROSITE-ProRule" id="PRU10141"/>
    </source>
</evidence>
<keyword evidence="2" id="KW-0808">Transferase</keyword>
<dbReference type="Proteomes" id="UP000054937">
    <property type="component" value="Unassembled WGS sequence"/>
</dbReference>
<evidence type="ECO:0000256" key="6">
    <source>
        <dbReference type="PIRSR" id="PIRSR000615-1"/>
    </source>
</evidence>
<keyword evidence="7" id="KW-0460">Magnesium</keyword>
<dbReference type="InterPro" id="IPR008271">
    <property type="entry name" value="Ser/Thr_kinase_AS"/>
</dbReference>
<keyword evidence="10" id="KW-0175">Coiled coil</keyword>
<dbReference type="AlphaFoldDB" id="A0A0V0QUP6"/>